<comment type="catalytic activity">
    <reaction evidence="10">
        <text>ITP + H2O = IMP + diphosphate + H(+)</text>
        <dbReference type="Rhea" id="RHEA:29399"/>
        <dbReference type="ChEBI" id="CHEBI:15377"/>
        <dbReference type="ChEBI" id="CHEBI:15378"/>
        <dbReference type="ChEBI" id="CHEBI:33019"/>
        <dbReference type="ChEBI" id="CHEBI:58053"/>
        <dbReference type="ChEBI" id="CHEBI:61402"/>
        <dbReference type="EC" id="3.6.1.66"/>
    </reaction>
</comment>
<evidence type="ECO:0000313" key="13">
    <source>
        <dbReference type="Proteomes" id="UP000262583"/>
    </source>
</evidence>
<dbReference type="EMBL" id="CP030759">
    <property type="protein sequence ID" value="AXA34791.1"/>
    <property type="molecule type" value="Genomic_DNA"/>
</dbReference>
<feature type="binding site" evidence="10">
    <location>
        <begin position="182"/>
        <end position="183"/>
    </location>
    <ligand>
        <name>substrate</name>
    </ligand>
</feature>
<evidence type="ECO:0000256" key="10">
    <source>
        <dbReference type="HAMAP-Rule" id="MF_01405"/>
    </source>
</evidence>
<comment type="catalytic activity">
    <reaction evidence="8 10">
        <text>dITP + H2O = dIMP + diphosphate + H(+)</text>
        <dbReference type="Rhea" id="RHEA:28342"/>
        <dbReference type="ChEBI" id="CHEBI:15377"/>
        <dbReference type="ChEBI" id="CHEBI:15378"/>
        <dbReference type="ChEBI" id="CHEBI:33019"/>
        <dbReference type="ChEBI" id="CHEBI:61194"/>
        <dbReference type="ChEBI" id="CHEBI:61382"/>
        <dbReference type="EC" id="3.6.1.66"/>
    </reaction>
</comment>
<evidence type="ECO:0000256" key="9">
    <source>
        <dbReference type="ARBA" id="ARBA00052017"/>
    </source>
</evidence>
<dbReference type="PANTHER" id="PTHR11067">
    <property type="entry name" value="INOSINE TRIPHOSPHATE PYROPHOSPHATASE/HAM1 PROTEIN"/>
    <property type="match status" value="1"/>
</dbReference>
<organism evidence="12 13">
    <name type="scientific">Sumerlaea chitinivorans</name>
    <dbReference type="NCBI Taxonomy" id="2250252"/>
    <lineage>
        <taxon>Bacteria</taxon>
        <taxon>Candidatus Sumerlaeota</taxon>
        <taxon>Candidatus Sumerlaeia</taxon>
        <taxon>Candidatus Sumerlaeales</taxon>
        <taxon>Candidatus Sumerlaeaceae</taxon>
        <taxon>Candidatus Sumerlaea</taxon>
    </lineage>
</organism>
<dbReference type="KEGG" id="schv:BRCON_0014"/>
<sequence length="202" mass="21968">MKELLVATTNQGKVHELEKLLESVTNVQLRSLKDLPDLAVAEEDGATFEANAIAKALHYCRLSGLPTIADDSGLVVDALGGRPGVHSSRYAPSDAERIAKLLREMEGTDWPQRSARFICAAAFAVPNPEVHIHTLTTGILEGYIALEAKGTFGFGYDPIFYVEALGCHLAEVPPEIKNTLSHRAQAIAKLLPAVTEYFRMTL</sequence>
<dbReference type="AlphaFoldDB" id="A0A2Z4Y0T7"/>
<feature type="binding site" evidence="10">
    <location>
        <position position="177"/>
    </location>
    <ligand>
        <name>substrate</name>
    </ligand>
</feature>
<dbReference type="GO" id="GO:0017111">
    <property type="term" value="F:ribonucleoside triphosphate phosphatase activity"/>
    <property type="evidence" value="ECO:0007669"/>
    <property type="project" value="InterPro"/>
</dbReference>
<feature type="binding site" evidence="10">
    <location>
        <begin position="8"/>
        <end position="13"/>
    </location>
    <ligand>
        <name>substrate</name>
    </ligand>
</feature>
<evidence type="ECO:0000256" key="1">
    <source>
        <dbReference type="ARBA" id="ARBA00008023"/>
    </source>
</evidence>
<comment type="subunit">
    <text evidence="2 10">Homodimer.</text>
</comment>
<evidence type="ECO:0000313" key="12">
    <source>
        <dbReference type="EMBL" id="AXA34791.1"/>
    </source>
</evidence>
<dbReference type="SUPFAM" id="SSF52972">
    <property type="entry name" value="ITPase-like"/>
    <property type="match status" value="1"/>
</dbReference>
<dbReference type="FunFam" id="3.90.950.10:FF:000001">
    <property type="entry name" value="dITP/XTP pyrophosphatase"/>
    <property type="match status" value="1"/>
</dbReference>
<evidence type="ECO:0000256" key="7">
    <source>
        <dbReference type="ARBA" id="ARBA00023080"/>
    </source>
</evidence>
<dbReference type="GO" id="GO:0036222">
    <property type="term" value="F:XTP diphosphatase activity"/>
    <property type="evidence" value="ECO:0007669"/>
    <property type="project" value="UniProtKB-UniRule"/>
</dbReference>
<dbReference type="NCBIfam" id="TIGR00042">
    <property type="entry name" value="RdgB/HAM1 family non-canonical purine NTP pyrophosphatase"/>
    <property type="match status" value="1"/>
</dbReference>
<keyword evidence="7 10" id="KW-0546">Nucleotide metabolism</keyword>
<proteinExistence type="inferred from homology"/>
<dbReference type="InterPro" id="IPR020922">
    <property type="entry name" value="dITP/XTP_pyrophosphatase"/>
</dbReference>
<dbReference type="GO" id="GO:0009117">
    <property type="term" value="P:nucleotide metabolic process"/>
    <property type="evidence" value="ECO:0007669"/>
    <property type="project" value="UniProtKB-KW"/>
</dbReference>
<dbReference type="GO" id="GO:0036220">
    <property type="term" value="F:ITP diphosphatase activity"/>
    <property type="evidence" value="ECO:0007669"/>
    <property type="project" value="UniProtKB-UniRule"/>
</dbReference>
<evidence type="ECO:0000256" key="4">
    <source>
        <dbReference type="ARBA" id="ARBA00022741"/>
    </source>
</evidence>
<keyword evidence="3 10" id="KW-0479">Metal-binding</keyword>
<accession>A0A2Z4Y0T7</accession>
<dbReference type="GO" id="GO:0005829">
    <property type="term" value="C:cytosol"/>
    <property type="evidence" value="ECO:0007669"/>
    <property type="project" value="TreeGrafter"/>
</dbReference>
<evidence type="ECO:0000256" key="3">
    <source>
        <dbReference type="ARBA" id="ARBA00022723"/>
    </source>
</evidence>
<evidence type="ECO:0000256" key="11">
    <source>
        <dbReference type="RuleBase" id="RU003781"/>
    </source>
</evidence>
<dbReference type="HAMAP" id="MF_01405">
    <property type="entry name" value="Non_canon_purine_NTPase"/>
    <property type="match status" value="1"/>
</dbReference>
<feature type="binding site" evidence="10">
    <location>
        <position position="42"/>
    </location>
    <ligand>
        <name>Mg(2+)</name>
        <dbReference type="ChEBI" id="CHEBI:18420"/>
    </ligand>
</feature>
<dbReference type="GO" id="GO:0009146">
    <property type="term" value="P:purine nucleoside triphosphate catabolic process"/>
    <property type="evidence" value="ECO:0007669"/>
    <property type="project" value="UniProtKB-UniRule"/>
</dbReference>
<protein>
    <recommendedName>
        <fullName evidence="10">dITP/XTP pyrophosphatase</fullName>
        <ecNumber evidence="10">3.6.1.66</ecNumber>
    </recommendedName>
    <alternativeName>
        <fullName evidence="10">Non-canonical purine NTP pyrophosphatase</fullName>
    </alternativeName>
    <alternativeName>
        <fullName evidence="10">Non-standard purine NTP pyrophosphatase</fullName>
    </alternativeName>
    <alternativeName>
        <fullName evidence="10">Nucleoside-triphosphate diphosphatase</fullName>
    </alternativeName>
    <alternativeName>
        <fullName evidence="10">Nucleoside-triphosphate pyrophosphatase</fullName>
        <shortName evidence="10">NTPase</shortName>
    </alternativeName>
</protein>
<comment type="function">
    <text evidence="10">Pyrophosphatase that catalyzes the hydrolysis of nucleoside triphosphates to their monophosphate derivatives, with a high preference for the non-canonical purine nucleotides XTP (xanthosine triphosphate), dITP (deoxyinosine triphosphate) and ITP. Seems to function as a house-cleaning enzyme that removes non-canonical purine nucleotides from the nucleotide pool, thus preventing their incorporation into DNA/RNA and avoiding chromosomal lesions.</text>
</comment>
<comment type="catalytic activity">
    <reaction evidence="9 10">
        <text>XTP + H2O = XMP + diphosphate + H(+)</text>
        <dbReference type="Rhea" id="RHEA:28610"/>
        <dbReference type="ChEBI" id="CHEBI:15377"/>
        <dbReference type="ChEBI" id="CHEBI:15378"/>
        <dbReference type="ChEBI" id="CHEBI:33019"/>
        <dbReference type="ChEBI" id="CHEBI:57464"/>
        <dbReference type="ChEBI" id="CHEBI:61314"/>
        <dbReference type="EC" id="3.6.1.66"/>
    </reaction>
</comment>
<keyword evidence="6 10" id="KW-0460">Magnesium</keyword>
<dbReference type="Gene3D" id="3.90.950.10">
    <property type="match status" value="1"/>
</dbReference>
<dbReference type="Proteomes" id="UP000262583">
    <property type="component" value="Chromosome"/>
</dbReference>
<feature type="active site" description="Proton acceptor" evidence="10">
    <location>
        <position position="71"/>
    </location>
</feature>
<feature type="binding site" evidence="10">
    <location>
        <position position="72"/>
    </location>
    <ligand>
        <name>substrate</name>
    </ligand>
</feature>
<feature type="binding site" evidence="10">
    <location>
        <begin position="154"/>
        <end position="157"/>
    </location>
    <ligand>
        <name>substrate</name>
    </ligand>
</feature>
<dbReference type="PANTHER" id="PTHR11067:SF9">
    <property type="entry name" value="INOSINE TRIPHOSPHATE PYROPHOSPHATASE"/>
    <property type="match status" value="1"/>
</dbReference>
<keyword evidence="5 10" id="KW-0378">Hydrolase</keyword>
<dbReference type="GO" id="GO:0000166">
    <property type="term" value="F:nucleotide binding"/>
    <property type="evidence" value="ECO:0007669"/>
    <property type="project" value="UniProtKB-KW"/>
</dbReference>
<dbReference type="CDD" id="cd00515">
    <property type="entry name" value="HAM1"/>
    <property type="match status" value="1"/>
</dbReference>
<dbReference type="InterPro" id="IPR002637">
    <property type="entry name" value="RdgB/HAM1"/>
</dbReference>
<gene>
    <name evidence="12" type="ORF">BRCON_0014</name>
</gene>
<reference evidence="12 13" key="1">
    <citation type="submission" date="2018-05" db="EMBL/GenBank/DDBJ databases">
        <title>A metagenomic window into the 2 km-deep terrestrial subsurface aquifer revealed taxonomically and functionally diverse microbial community comprising novel uncultured bacterial lineages.</title>
        <authorList>
            <person name="Kadnikov V.V."/>
            <person name="Mardanov A.V."/>
            <person name="Beletsky A.V."/>
            <person name="Banks D."/>
            <person name="Pimenov N.V."/>
            <person name="Frank Y.A."/>
            <person name="Karnachuk O.V."/>
            <person name="Ravin N.V."/>
        </authorList>
    </citation>
    <scope>NUCLEOTIDE SEQUENCE [LARGE SCALE GENOMIC DNA]</scope>
    <source>
        <strain evidence="12">BY</strain>
    </source>
</reference>
<evidence type="ECO:0000256" key="5">
    <source>
        <dbReference type="ARBA" id="ARBA00022801"/>
    </source>
</evidence>
<dbReference type="EC" id="3.6.1.66" evidence="10"/>
<dbReference type="GO" id="GO:0035870">
    <property type="term" value="F:dITP diphosphatase activity"/>
    <property type="evidence" value="ECO:0007669"/>
    <property type="project" value="UniProtKB-UniRule"/>
</dbReference>
<comment type="similarity">
    <text evidence="1 10 11">Belongs to the HAM1 NTPase family.</text>
</comment>
<dbReference type="GO" id="GO:0046872">
    <property type="term" value="F:metal ion binding"/>
    <property type="evidence" value="ECO:0007669"/>
    <property type="project" value="UniProtKB-KW"/>
</dbReference>
<dbReference type="Pfam" id="PF01725">
    <property type="entry name" value="Ham1p_like"/>
    <property type="match status" value="1"/>
</dbReference>
<evidence type="ECO:0000256" key="2">
    <source>
        <dbReference type="ARBA" id="ARBA00011738"/>
    </source>
</evidence>
<feature type="binding site" evidence="10">
    <location>
        <position position="71"/>
    </location>
    <ligand>
        <name>Mg(2+)</name>
        <dbReference type="ChEBI" id="CHEBI:18420"/>
    </ligand>
</feature>
<evidence type="ECO:0000256" key="8">
    <source>
        <dbReference type="ARBA" id="ARBA00051875"/>
    </source>
</evidence>
<dbReference type="InterPro" id="IPR029001">
    <property type="entry name" value="ITPase-like_fam"/>
</dbReference>
<keyword evidence="4 10" id="KW-0547">Nucleotide-binding</keyword>
<evidence type="ECO:0000256" key="6">
    <source>
        <dbReference type="ARBA" id="ARBA00022842"/>
    </source>
</evidence>
<comment type="cofactor">
    <cofactor evidence="10">
        <name>Mg(2+)</name>
        <dbReference type="ChEBI" id="CHEBI:18420"/>
    </cofactor>
    <text evidence="10">Binds 1 Mg(2+) ion per subunit.</text>
</comment>
<name>A0A2Z4Y0T7_SUMC1</name>